<dbReference type="SMART" id="SM00382">
    <property type="entry name" value="AAA"/>
    <property type="match status" value="1"/>
</dbReference>
<dbReference type="Pfam" id="PF00004">
    <property type="entry name" value="AAA"/>
    <property type="match status" value="1"/>
</dbReference>
<dbReference type="OrthoDB" id="8552455at2"/>
<dbReference type="EMBL" id="CP035503">
    <property type="protein sequence ID" value="QDL36467.1"/>
    <property type="molecule type" value="Genomic_DNA"/>
</dbReference>
<feature type="coiled-coil region" evidence="1">
    <location>
        <begin position="49"/>
        <end position="78"/>
    </location>
</feature>
<accession>A0A515D7Y1</accession>
<dbReference type="PANTHER" id="PTHR10046">
    <property type="entry name" value="ATP DEPENDENT LON PROTEASE FAMILY MEMBER"/>
    <property type="match status" value="1"/>
</dbReference>
<dbReference type="AlphaFoldDB" id="A0A515D7Y1"/>
<gene>
    <name evidence="3" type="ORF">EUB48_03520</name>
</gene>
<dbReference type="Proteomes" id="UP000316798">
    <property type="component" value="Chromosome"/>
</dbReference>
<dbReference type="GO" id="GO:0030163">
    <property type="term" value="P:protein catabolic process"/>
    <property type="evidence" value="ECO:0007669"/>
    <property type="project" value="InterPro"/>
</dbReference>
<keyword evidence="1" id="KW-0175">Coiled coil</keyword>
<dbReference type="GO" id="GO:0005524">
    <property type="term" value="F:ATP binding"/>
    <property type="evidence" value="ECO:0007669"/>
    <property type="project" value="InterPro"/>
</dbReference>
<dbReference type="KEGG" id="rhf:EUB48_03520"/>
<keyword evidence="4" id="KW-1185">Reference proteome</keyword>
<proteinExistence type="predicted"/>
<evidence type="ECO:0000313" key="4">
    <source>
        <dbReference type="Proteomes" id="UP000316798"/>
    </source>
</evidence>
<dbReference type="GO" id="GO:0004252">
    <property type="term" value="F:serine-type endopeptidase activity"/>
    <property type="evidence" value="ECO:0007669"/>
    <property type="project" value="InterPro"/>
</dbReference>
<sequence length="437" mass="48497">MIRDRQQQDAPPPGYRLHARYLGFKAKGTGLAPEILLDERLATQLGEEANRLREQEIAERAEREEAEERARDAKYEATQANAFARSRKKDDIDFDFDKELEQAIDPVLGVDYDVRAQHPVYPAARLVHWIQGCLTSTPDKEWYQRDHKLYLKLKQRGPLRRVAAPEDPVAALAALRESQPHFGAVIDLVAAQLALGDKSGRAFSLPPILLVGEPGVGKTHFAFKLADALGTEVRRQAFDNDQTGAVLLGSDRKWGNTTYGVVFDQVVLGQVANPIIVLDEVDKARRDFAVQDPLASLLTLLEPVTSNCVRDISTNFEFDASQIIWIATANDARRISAPLRSRFREFHIAMPTPEQALQMAPGIVKSVIESLALEGFEPPAREIVVRVAHLSPREIRQAIEPAVGHALANGRSHLRISDLPKELQDDAAGAAGRPQLH</sequence>
<dbReference type="RefSeq" id="WP_142817641.1">
    <property type="nucleotide sequence ID" value="NZ_CP035503.1"/>
</dbReference>
<dbReference type="Gene3D" id="3.40.50.300">
    <property type="entry name" value="P-loop containing nucleotide triphosphate hydrolases"/>
    <property type="match status" value="1"/>
</dbReference>
<dbReference type="InterPro" id="IPR027065">
    <property type="entry name" value="Lon_Prtase"/>
</dbReference>
<organism evidence="3 4">
    <name type="scientific">Rhodoferax sediminis</name>
    <dbReference type="NCBI Taxonomy" id="2509614"/>
    <lineage>
        <taxon>Bacteria</taxon>
        <taxon>Pseudomonadati</taxon>
        <taxon>Pseudomonadota</taxon>
        <taxon>Betaproteobacteria</taxon>
        <taxon>Burkholderiales</taxon>
        <taxon>Comamonadaceae</taxon>
        <taxon>Rhodoferax</taxon>
    </lineage>
</organism>
<dbReference type="InterPro" id="IPR003959">
    <property type="entry name" value="ATPase_AAA_core"/>
</dbReference>
<dbReference type="InterPro" id="IPR027417">
    <property type="entry name" value="P-loop_NTPase"/>
</dbReference>
<dbReference type="GO" id="GO:0004176">
    <property type="term" value="F:ATP-dependent peptidase activity"/>
    <property type="evidence" value="ECO:0007669"/>
    <property type="project" value="InterPro"/>
</dbReference>
<dbReference type="GO" id="GO:0016887">
    <property type="term" value="F:ATP hydrolysis activity"/>
    <property type="evidence" value="ECO:0007669"/>
    <property type="project" value="InterPro"/>
</dbReference>
<name>A0A515D7Y1_9BURK</name>
<evidence type="ECO:0000313" key="3">
    <source>
        <dbReference type="EMBL" id="QDL36467.1"/>
    </source>
</evidence>
<feature type="domain" description="AAA+ ATPase" evidence="2">
    <location>
        <begin position="204"/>
        <end position="354"/>
    </location>
</feature>
<reference evidence="3 4" key="1">
    <citation type="submission" date="2019-01" db="EMBL/GenBank/DDBJ databases">
        <title>Genomic insights into a novel species Rhodoferax sp.</title>
        <authorList>
            <person name="Jin L."/>
        </authorList>
    </citation>
    <scope>NUCLEOTIDE SEQUENCE [LARGE SCALE GENOMIC DNA]</scope>
    <source>
        <strain evidence="3 4">CHu59-6-5</strain>
    </source>
</reference>
<evidence type="ECO:0000256" key="1">
    <source>
        <dbReference type="SAM" id="Coils"/>
    </source>
</evidence>
<dbReference type="InterPro" id="IPR003593">
    <property type="entry name" value="AAA+_ATPase"/>
</dbReference>
<dbReference type="SUPFAM" id="SSF52540">
    <property type="entry name" value="P-loop containing nucleoside triphosphate hydrolases"/>
    <property type="match status" value="1"/>
</dbReference>
<evidence type="ECO:0000259" key="2">
    <source>
        <dbReference type="SMART" id="SM00382"/>
    </source>
</evidence>
<protein>
    <submittedName>
        <fullName evidence="3">AAA family ATPase</fullName>
    </submittedName>
</protein>